<feature type="active site" description="Proton donor" evidence="2">
    <location>
        <position position="36"/>
    </location>
</feature>
<reference evidence="4" key="1">
    <citation type="submission" date="2017-01" db="EMBL/GenBank/DDBJ databases">
        <authorList>
            <person name="Varghese N."/>
            <person name="Submissions S."/>
        </authorList>
    </citation>
    <scope>NUCLEOTIDE SEQUENCE [LARGE SCALE GENOMIC DNA]</scope>
    <source>
        <strain evidence="4">DSM 22306</strain>
    </source>
</reference>
<dbReference type="EC" id="3.1.4.58" evidence="2"/>
<feature type="active site" description="Proton acceptor" evidence="2">
    <location>
        <position position="116"/>
    </location>
</feature>
<protein>
    <recommendedName>
        <fullName evidence="2">RNA 2',3'-cyclic phosphodiesterase</fullName>
        <shortName evidence="2">RNA 2',3'-CPDase</shortName>
        <ecNumber evidence="2">3.1.4.58</ecNumber>
    </recommendedName>
</protein>
<evidence type="ECO:0000313" key="4">
    <source>
        <dbReference type="Proteomes" id="UP000185999"/>
    </source>
</evidence>
<comment type="function">
    <text evidence="2">Hydrolyzes RNA 2',3'-cyclic phosphodiester to an RNA 2'-phosphomonoester.</text>
</comment>
<keyword evidence="3" id="KW-0436">Ligase</keyword>
<evidence type="ECO:0000313" key="3">
    <source>
        <dbReference type="EMBL" id="SIT10032.1"/>
    </source>
</evidence>
<sequence length="175" mass="20451">MRLFIAIDIPDTVQQQISRLYCNFHGISWTPPERLHITLAFLGRVQKKKLPDLNRQLDKITFTPFTLCCDRFGSFQSGDVWLGITPEDSITQLHQRIVDALREIDMGFEGRLFKPHITLAYTKKNDEQQIMTVLENRRTFDTLSFTVDHFNLKSSWPRPSGSLHRIEAIYSRHSM</sequence>
<comment type="similarity">
    <text evidence="2">Belongs to the 2H phosphoesterase superfamily. ThpR family.</text>
</comment>
<keyword evidence="4" id="KW-1185">Reference proteome</keyword>
<dbReference type="SUPFAM" id="SSF55144">
    <property type="entry name" value="LigT-like"/>
    <property type="match status" value="1"/>
</dbReference>
<gene>
    <name evidence="3" type="ORF">SAMN05421760_1157</name>
</gene>
<dbReference type="HAMAP" id="MF_01940">
    <property type="entry name" value="RNA_CPDase"/>
    <property type="match status" value="1"/>
</dbReference>
<organism evidence="3 4">
    <name type="scientific">Neptunomonas antarctica</name>
    <dbReference type="NCBI Taxonomy" id="619304"/>
    <lineage>
        <taxon>Bacteria</taxon>
        <taxon>Pseudomonadati</taxon>
        <taxon>Pseudomonadota</taxon>
        <taxon>Gammaproteobacteria</taxon>
        <taxon>Oceanospirillales</taxon>
        <taxon>Oceanospirillaceae</taxon>
        <taxon>Neptunomonas</taxon>
    </lineage>
</organism>
<feature type="short sequence motif" description="HXTX 2" evidence="2">
    <location>
        <begin position="116"/>
        <end position="119"/>
    </location>
</feature>
<evidence type="ECO:0000256" key="1">
    <source>
        <dbReference type="ARBA" id="ARBA00022801"/>
    </source>
</evidence>
<dbReference type="GO" id="GO:0008664">
    <property type="term" value="F:RNA 2',3'-cyclic 3'-phosphodiesterase activity"/>
    <property type="evidence" value="ECO:0007669"/>
    <property type="project" value="UniProtKB-EC"/>
</dbReference>
<dbReference type="EMBL" id="FTOE01000015">
    <property type="protein sequence ID" value="SIT10032.1"/>
    <property type="molecule type" value="Genomic_DNA"/>
</dbReference>
<dbReference type="AlphaFoldDB" id="A0A1N7PHG4"/>
<dbReference type="OrthoDB" id="7061261at2"/>
<accession>A0A1N7PHG4</accession>
<name>A0A1N7PHG4_9GAMM</name>
<dbReference type="Proteomes" id="UP000185999">
    <property type="component" value="Unassembled WGS sequence"/>
</dbReference>
<dbReference type="Gene3D" id="3.90.1140.10">
    <property type="entry name" value="Cyclic phosphodiesterase"/>
    <property type="match status" value="1"/>
</dbReference>
<dbReference type="PANTHER" id="PTHR35561">
    <property type="entry name" value="RNA 2',3'-CYCLIC PHOSPHODIESTERASE"/>
    <property type="match status" value="1"/>
</dbReference>
<comment type="catalytic activity">
    <reaction evidence="2">
        <text>a 3'-end 2',3'-cyclophospho-ribonucleotide-RNA + H2O = a 3'-end 2'-phospho-ribonucleotide-RNA + H(+)</text>
        <dbReference type="Rhea" id="RHEA:11828"/>
        <dbReference type="Rhea" id="RHEA-COMP:10464"/>
        <dbReference type="Rhea" id="RHEA-COMP:17353"/>
        <dbReference type="ChEBI" id="CHEBI:15377"/>
        <dbReference type="ChEBI" id="CHEBI:15378"/>
        <dbReference type="ChEBI" id="CHEBI:83064"/>
        <dbReference type="ChEBI" id="CHEBI:173113"/>
        <dbReference type="EC" id="3.1.4.58"/>
    </reaction>
</comment>
<dbReference type="InterPro" id="IPR004175">
    <property type="entry name" value="RNA_CPDase"/>
</dbReference>
<dbReference type="PANTHER" id="PTHR35561:SF1">
    <property type="entry name" value="RNA 2',3'-CYCLIC PHOSPHODIESTERASE"/>
    <property type="match status" value="1"/>
</dbReference>
<proteinExistence type="inferred from homology"/>
<dbReference type="NCBIfam" id="TIGR02258">
    <property type="entry name" value="2_5_ligase"/>
    <property type="match status" value="1"/>
</dbReference>
<dbReference type="RefSeq" id="WP_054342217.1">
    <property type="nucleotide sequence ID" value="NZ_FTOE01000015.1"/>
</dbReference>
<dbReference type="STRING" id="619304.SAMN05421760_1157"/>
<dbReference type="Pfam" id="PF13563">
    <property type="entry name" value="2_5_RNA_ligase2"/>
    <property type="match status" value="1"/>
</dbReference>
<dbReference type="InterPro" id="IPR009097">
    <property type="entry name" value="Cyclic_Pdiesterase"/>
</dbReference>
<feature type="short sequence motif" description="HXTX 1" evidence="2">
    <location>
        <begin position="36"/>
        <end position="39"/>
    </location>
</feature>
<dbReference type="GO" id="GO:0004113">
    <property type="term" value="F:2',3'-cyclic-nucleotide 3'-phosphodiesterase activity"/>
    <property type="evidence" value="ECO:0007669"/>
    <property type="project" value="InterPro"/>
</dbReference>
<dbReference type="GO" id="GO:0016874">
    <property type="term" value="F:ligase activity"/>
    <property type="evidence" value="ECO:0007669"/>
    <property type="project" value="UniProtKB-KW"/>
</dbReference>
<evidence type="ECO:0000256" key="2">
    <source>
        <dbReference type="HAMAP-Rule" id="MF_01940"/>
    </source>
</evidence>
<keyword evidence="1 2" id="KW-0378">Hydrolase</keyword>